<dbReference type="Gene3D" id="1.10.260.130">
    <property type="match status" value="1"/>
</dbReference>
<organism evidence="1 2">
    <name type="scientific">Nocardia ninae NBRC 108245</name>
    <dbReference type="NCBI Taxonomy" id="1210091"/>
    <lineage>
        <taxon>Bacteria</taxon>
        <taxon>Bacillati</taxon>
        <taxon>Actinomycetota</taxon>
        <taxon>Actinomycetes</taxon>
        <taxon>Mycobacteriales</taxon>
        <taxon>Nocardiaceae</taxon>
        <taxon>Nocardia</taxon>
    </lineage>
</organism>
<dbReference type="InterPro" id="IPR029058">
    <property type="entry name" value="AB_hydrolase_fold"/>
</dbReference>
<protein>
    <submittedName>
        <fullName evidence="1">Triacylglycerol lipase</fullName>
    </submittedName>
</protein>
<dbReference type="InterPro" id="IPR005152">
    <property type="entry name" value="Lipase_secreted"/>
</dbReference>
<dbReference type="Pfam" id="PF03583">
    <property type="entry name" value="LIP"/>
    <property type="match status" value="1"/>
</dbReference>
<dbReference type="Gene3D" id="3.40.50.1820">
    <property type="entry name" value="alpha/beta hydrolase"/>
    <property type="match status" value="1"/>
</dbReference>
<dbReference type="RefSeq" id="WP_147137028.1">
    <property type="nucleotide sequence ID" value="NZ_BJXA01000043.1"/>
</dbReference>
<evidence type="ECO:0000313" key="2">
    <source>
        <dbReference type="Proteomes" id="UP000321424"/>
    </source>
</evidence>
<accession>A0A511ML82</accession>
<evidence type="ECO:0000313" key="1">
    <source>
        <dbReference type="EMBL" id="GEM40908.1"/>
    </source>
</evidence>
<proteinExistence type="predicted"/>
<dbReference type="SUPFAM" id="SSF53474">
    <property type="entry name" value="alpha/beta-Hydrolases"/>
    <property type="match status" value="1"/>
</dbReference>
<dbReference type="PIRSF" id="PIRSF029171">
    <property type="entry name" value="Esterase_LipA"/>
    <property type="match status" value="1"/>
</dbReference>
<dbReference type="GO" id="GO:0016042">
    <property type="term" value="P:lipid catabolic process"/>
    <property type="evidence" value="ECO:0007669"/>
    <property type="project" value="InterPro"/>
</dbReference>
<sequence>MYEQHGLRTRAKALSRVAAGAVAAACAVAIGGVGIDTQQAAAAPVSAFYTPPAQIPATPGAIIKTEPMTILATPPTAAGWPVQAQHVMYASRLQDGTPTAITGTYIEASGPWRGAGPRPTVVIGPGTAGQADHCAMSVAFASGVTLSADPSVSLSANQELPSSAVWSALGARVLVTDYIGLGTPGMHTFANRIEGGHAILDGARAANNLGGVGPETPLVFWGYSQGGGATAGAAELLPSYAPELNLKGTWAGGPVADLTAVLERIDGALIGGAIGFAINGLLARYPELNAAVGRVTSPAGRDMLHTLSTECIGDVIVKQPFLKTSSLTIDGRPLIEHLHDIPEAAPALAELRAGSVAPTTPVLITSGLNDDTVPYNQARRLAEDWCAKGGTVTFRTNNLPPIFSGATIPNHFGPEMIDGFGPDNAITYLLDRLAGKPVAGCTID</sequence>
<dbReference type="Proteomes" id="UP000321424">
    <property type="component" value="Unassembled WGS sequence"/>
</dbReference>
<reference evidence="1 2" key="1">
    <citation type="submission" date="2019-07" db="EMBL/GenBank/DDBJ databases">
        <title>Whole genome shotgun sequence of Nocardia ninae NBRC 108245.</title>
        <authorList>
            <person name="Hosoyama A."/>
            <person name="Uohara A."/>
            <person name="Ohji S."/>
            <person name="Ichikawa N."/>
        </authorList>
    </citation>
    <scope>NUCLEOTIDE SEQUENCE [LARGE SCALE GENOMIC DNA]</scope>
    <source>
        <strain evidence="1 2">NBRC 108245</strain>
    </source>
</reference>
<dbReference type="PANTHER" id="PTHR34853:SF1">
    <property type="entry name" value="LIPASE 5"/>
    <property type="match status" value="1"/>
</dbReference>
<dbReference type="OrthoDB" id="9798122at2"/>
<comment type="caution">
    <text evidence="1">The sequence shown here is derived from an EMBL/GenBank/DDBJ whole genome shotgun (WGS) entry which is preliminary data.</text>
</comment>
<dbReference type="PANTHER" id="PTHR34853">
    <property type="match status" value="1"/>
</dbReference>
<dbReference type="EMBL" id="BJXA01000043">
    <property type="protein sequence ID" value="GEM40908.1"/>
    <property type="molecule type" value="Genomic_DNA"/>
</dbReference>
<dbReference type="AlphaFoldDB" id="A0A511ML82"/>
<gene>
    <name evidence="1" type="ORF">NN4_54270</name>
</gene>
<keyword evidence="2" id="KW-1185">Reference proteome</keyword>
<name>A0A511ML82_9NOCA</name>
<dbReference type="GO" id="GO:0004806">
    <property type="term" value="F:triacylglycerol lipase activity"/>
    <property type="evidence" value="ECO:0007669"/>
    <property type="project" value="InterPro"/>
</dbReference>